<protein>
    <submittedName>
        <fullName evidence="7">CI-B8 domain-containing protein</fullName>
    </submittedName>
</protein>
<keyword evidence="8" id="KW-1185">Reference proteome</keyword>
<feature type="region of interest" description="Disordered" evidence="5">
    <location>
        <begin position="68"/>
        <end position="96"/>
    </location>
</feature>
<name>A0AA40JYY4_9PEZI</name>
<evidence type="ECO:0000256" key="1">
    <source>
        <dbReference type="ARBA" id="ARBA00004173"/>
    </source>
</evidence>
<evidence type="ECO:0000256" key="4">
    <source>
        <dbReference type="ARBA" id="ARBA00023274"/>
    </source>
</evidence>
<dbReference type="AlphaFoldDB" id="A0AA40JYY4"/>
<accession>A0AA40JYY4</accession>
<proteinExistence type="predicted"/>
<evidence type="ECO:0000256" key="3">
    <source>
        <dbReference type="ARBA" id="ARBA00023128"/>
    </source>
</evidence>
<dbReference type="GO" id="GO:0003735">
    <property type="term" value="F:structural constituent of ribosome"/>
    <property type="evidence" value="ECO:0007669"/>
    <property type="project" value="InterPro"/>
</dbReference>
<reference evidence="7" key="1">
    <citation type="submission" date="2023-06" db="EMBL/GenBank/DDBJ databases">
        <title>Genome-scale phylogeny and comparative genomics of the fungal order Sordariales.</title>
        <authorList>
            <consortium name="Lawrence Berkeley National Laboratory"/>
            <person name="Hensen N."/>
            <person name="Bonometti L."/>
            <person name="Westerberg I."/>
            <person name="Brannstrom I.O."/>
            <person name="Guillou S."/>
            <person name="Cros-Aarteil S."/>
            <person name="Calhoun S."/>
            <person name="Haridas S."/>
            <person name="Kuo A."/>
            <person name="Mondo S."/>
            <person name="Pangilinan J."/>
            <person name="Riley R."/>
            <person name="LaButti K."/>
            <person name="Andreopoulos B."/>
            <person name="Lipzen A."/>
            <person name="Chen C."/>
            <person name="Yanf M."/>
            <person name="Daum C."/>
            <person name="Ng V."/>
            <person name="Clum A."/>
            <person name="Steindorff A."/>
            <person name="Ohm R."/>
            <person name="Martin F."/>
            <person name="Silar P."/>
            <person name="Natvig D."/>
            <person name="Lalanne C."/>
            <person name="Gautier V."/>
            <person name="Ament-velasquez S.L."/>
            <person name="Kruys A."/>
            <person name="Hutchinson M.I."/>
            <person name="Powell A.J."/>
            <person name="Barry K."/>
            <person name="Miller A.N."/>
            <person name="Grigoriev I.V."/>
            <person name="Debuchy R."/>
            <person name="Gladieux P."/>
            <person name="Thoren M.H."/>
            <person name="Johannesson H."/>
        </authorList>
    </citation>
    <scope>NUCLEOTIDE SEQUENCE</scope>
    <source>
        <strain evidence="7">SMH3187-1</strain>
    </source>
</reference>
<gene>
    <name evidence="7" type="ORF">B0T18DRAFT_352380</name>
</gene>
<evidence type="ECO:0000313" key="7">
    <source>
        <dbReference type="EMBL" id="KAK0740236.1"/>
    </source>
</evidence>
<keyword evidence="4" id="KW-0687">Ribonucleoprotein</keyword>
<dbReference type="GO" id="GO:0005739">
    <property type="term" value="C:mitochondrion"/>
    <property type="evidence" value="ECO:0007669"/>
    <property type="project" value="UniProtKB-SubCell"/>
</dbReference>
<keyword evidence="2" id="KW-0689">Ribosomal protein</keyword>
<comment type="subcellular location">
    <subcellularLocation>
        <location evidence="1">Mitochondrion</location>
    </subcellularLocation>
</comment>
<dbReference type="Proteomes" id="UP001172155">
    <property type="component" value="Unassembled WGS sequence"/>
</dbReference>
<evidence type="ECO:0000256" key="5">
    <source>
        <dbReference type="SAM" id="MobiDB-lite"/>
    </source>
</evidence>
<dbReference type="GO" id="GO:1990904">
    <property type="term" value="C:ribonucleoprotein complex"/>
    <property type="evidence" value="ECO:0007669"/>
    <property type="project" value="UniProtKB-KW"/>
</dbReference>
<dbReference type="SMART" id="SM00916">
    <property type="entry name" value="L51_S25_CI-B8"/>
    <property type="match status" value="1"/>
</dbReference>
<sequence length="183" mass="20061">MGPGALKLPPTVSRIHLEFAKRLEGGHMGPRKFMKENLPRLKFWNPAVPMIVNRTLDQEGPATLTLYFRADGTPNPRETPQPPSSTTGASKAPAPVAGEKAVTIDVKGVHSTEILSKFIQKTSAVQVEPTRTEMEEAEEIADLRRRGEIDRVENAKLLAEKRREKARLALAMSEAAAIKASAM</sequence>
<organism evidence="7 8">
    <name type="scientific">Schizothecium vesticola</name>
    <dbReference type="NCBI Taxonomy" id="314040"/>
    <lineage>
        <taxon>Eukaryota</taxon>
        <taxon>Fungi</taxon>
        <taxon>Dikarya</taxon>
        <taxon>Ascomycota</taxon>
        <taxon>Pezizomycotina</taxon>
        <taxon>Sordariomycetes</taxon>
        <taxon>Sordariomycetidae</taxon>
        <taxon>Sordariales</taxon>
        <taxon>Schizotheciaceae</taxon>
        <taxon>Schizothecium</taxon>
    </lineage>
</organism>
<evidence type="ECO:0000313" key="8">
    <source>
        <dbReference type="Proteomes" id="UP001172155"/>
    </source>
</evidence>
<evidence type="ECO:0000256" key="2">
    <source>
        <dbReference type="ARBA" id="ARBA00022980"/>
    </source>
</evidence>
<keyword evidence="3" id="KW-0496">Mitochondrion</keyword>
<dbReference type="Pfam" id="PF05047">
    <property type="entry name" value="L51_S25_CI-B8"/>
    <property type="match status" value="1"/>
</dbReference>
<comment type="caution">
    <text evidence="7">The sequence shown here is derived from an EMBL/GenBank/DDBJ whole genome shotgun (WGS) entry which is preliminary data.</text>
</comment>
<dbReference type="PANTHER" id="PTHR13274:SF2">
    <property type="entry name" value="SMALL RIBOSOMAL SUBUNIT PROTEIN MS25"/>
    <property type="match status" value="1"/>
</dbReference>
<dbReference type="InterPro" id="IPR007741">
    <property type="entry name" value="Ribosomal_mL43/mS25/NADH_DH"/>
</dbReference>
<dbReference type="GO" id="GO:0005840">
    <property type="term" value="C:ribosome"/>
    <property type="evidence" value="ECO:0007669"/>
    <property type="project" value="UniProtKB-KW"/>
</dbReference>
<dbReference type="SUPFAM" id="SSF52833">
    <property type="entry name" value="Thioredoxin-like"/>
    <property type="match status" value="1"/>
</dbReference>
<feature type="domain" description="Ribosomal protein/NADH dehydrogenase" evidence="6">
    <location>
        <begin position="22"/>
        <end position="125"/>
    </location>
</feature>
<dbReference type="InterPro" id="IPR036249">
    <property type="entry name" value="Thioredoxin-like_sf"/>
</dbReference>
<evidence type="ECO:0000259" key="6">
    <source>
        <dbReference type="SMART" id="SM00916"/>
    </source>
</evidence>
<dbReference type="PANTHER" id="PTHR13274">
    <property type="entry name" value="MITOCHONDRIAL RIBOSOMAL PROTEIN S25"/>
    <property type="match status" value="1"/>
</dbReference>
<dbReference type="InterPro" id="IPR040049">
    <property type="entry name" value="Ribosomal_mS25/mL61"/>
</dbReference>
<dbReference type="EMBL" id="JAUKUD010000006">
    <property type="protein sequence ID" value="KAK0740236.1"/>
    <property type="molecule type" value="Genomic_DNA"/>
</dbReference>